<proteinExistence type="predicted"/>
<evidence type="ECO:0000313" key="2">
    <source>
        <dbReference type="EMBL" id="SDQ25905.1"/>
    </source>
</evidence>
<dbReference type="EMBL" id="FNKH01000002">
    <property type="protein sequence ID" value="SDQ25905.1"/>
    <property type="molecule type" value="Genomic_DNA"/>
</dbReference>
<organism evidence="2 3">
    <name type="scientific">Crystallibacter crystallopoietes</name>
    <dbReference type="NCBI Taxonomy" id="37928"/>
    <lineage>
        <taxon>Bacteria</taxon>
        <taxon>Bacillati</taxon>
        <taxon>Actinomycetota</taxon>
        <taxon>Actinomycetes</taxon>
        <taxon>Micrococcales</taxon>
        <taxon>Micrococcaceae</taxon>
        <taxon>Crystallibacter</taxon>
    </lineage>
</organism>
<accession>A0A1H0ZEG1</accession>
<dbReference type="OrthoDB" id="4953058at2"/>
<keyword evidence="1" id="KW-0732">Signal</keyword>
<evidence type="ECO:0000256" key="1">
    <source>
        <dbReference type="SAM" id="SignalP"/>
    </source>
</evidence>
<reference evidence="2 3" key="1">
    <citation type="submission" date="2016-10" db="EMBL/GenBank/DDBJ databases">
        <authorList>
            <person name="de Groot N.N."/>
        </authorList>
    </citation>
    <scope>NUCLEOTIDE SEQUENCE [LARGE SCALE GENOMIC DNA]</scope>
    <source>
        <strain evidence="2 3">DSM 20117</strain>
    </source>
</reference>
<feature type="chain" id="PRO_5010238115" evidence="1">
    <location>
        <begin position="29"/>
        <end position="141"/>
    </location>
</feature>
<protein>
    <submittedName>
        <fullName evidence="2">Uncharacterized protein</fullName>
    </submittedName>
</protein>
<dbReference type="KEGG" id="acry:AC20117_15720"/>
<dbReference type="RefSeq" id="WP_074698773.1">
    <property type="nucleotide sequence ID" value="NZ_CP018863.1"/>
</dbReference>
<name>A0A1H0ZEG1_9MICC</name>
<dbReference type="Proteomes" id="UP000181917">
    <property type="component" value="Unassembled WGS sequence"/>
</dbReference>
<gene>
    <name evidence="2" type="ORF">SAMN04489742_0311</name>
</gene>
<dbReference type="AlphaFoldDB" id="A0A1H0ZEG1"/>
<evidence type="ECO:0000313" key="3">
    <source>
        <dbReference type="Proteomes" id="UP000181917"/>
    </source>
</evidence>
<sequence length="141" mass="14058">MKTMFRALAAAGAAALLTAFSVAAPASAAGTITAPDEGALLGDGAAVILSITYECDTGQNANVFAEIAQTIDDERVATGNGFAAPVDCTGTEQSVEVSVLASGGFFAFAEGTAVARIFLATCTIGACEQVTATAELELVDD</sequence>
<keyword evidence="3" id="KW-1185">Reference proteome</keyword>
<feature type="signal peptide" evidence="1">
    <location>
        <begin position="1"/>
        <end position="28"/>
    </location>
</feature>